<sequence>MIRHIVLTKFRSDVTEETIGKIYRGLSDLTDALPGAGGFTGGRSESPEQIERGYKHGFVIDFDDWAALASYQSNERHKALGAQLVENTVSGIDGILVLDLEVQDSETVSAKFRRAD</sequence>
<dbReference type="InterPro" id="IPR011008">
    <property type="entry name" value="Dimeric_a/b-barrel"/>
</dbReference>
<dbReference type="PANTHER" id="PTHR33178">
    <property type="match status" value="1"/>
</dbReference>
<protein>
    <submittedName>
        <fullName evidence="3">Stress responsive A/B Barrel Domain protein</fullName>
    </submittedName>
</protein>
<name>A0A0P1E7B3_9RHOB</name>
<organism evidence="3 4">
    <name type="scientific">Ruegeria atlantica</name>
    <dbReference type="NCBI Taxonomy" id="81569"/>
    <lineage>
        <taxon>Bacteria</taxon>
        <taxon>Pseudomonadati</taxon>
        <taxon>Pseudomonadota</taxon>
        <taxon>Alphaproteobacteria</taxon>
        <taxon>Rhodobacterales</taxon>
        <taxon>Roseobacteraceae</taxon>
        <taxon>Ruegeria</taxon>
    </lineage>
</organism>
<keyword evidence="4" id="KW-1185">Reference proteome</keyword>
<dbReference type="AlphaFoldDB" id="A0A0P1E7B3"/>
<gene>
    <name evidence="3" type="ORF">RUM4293_03723</name>
</gene>
<dbReference type="SMART" id="SM00886">
    <property type="entry name" value="Dabb"/>
    <property type="match status" value="1"/>
</dbReference>
<dbReference type="InterPro" id="IPR044662">
    <property type="entry name" value="HS1/DABB1-like"/>
</dbReference>
<dbReference type="SUPFAM" id="SSF54909">
    <property type="entry name" value="Dimeric alpha+beta barrel"/>
    <property type="match status" value="1"/>
</dbReference>
<evidence type="ECO:0000256" key="1">
    <source>
        <dbReference type="ARBA" id="ARBA00011738"/>
    </source>
</evidence>
<comment type="subunit">
    <text evidence="1">Homodimer.</text>
</comment>
<dbReference type="PANTHER" id="PTHR33178:SF10">
    <property type="entry name" value="STRESS-RESPONSE A_B BARREL DOMAIN-CONTAINING PROTEIN"/>
    <property type="match status" value="1"/>
</dbReference>
<evidence type="ECO:0000259" key="2">
    <source>
        <dbReference type="PROSITE" id="PS51502"/>
    </source>
</evidence>
<dbReference type="EMBL" id="CYPS01000057">
    <property type="protein sequence ID" value="CUH44817.1"/>
    <property type="molecule type" value="Genomic_DNA"/>
</dbReference>
<dbReference type="Gene3D" id="3.30.70.100">
    <property type="match status" value="1"/>
</dbReference>
<evidence type="ECO:0000313" key="4">
    <source>
        <dbReference type="Proteomes" id="UP000050786"/>
    </source>
</evidence>
<reference evidence="4" key="1">
    <citation type="submission" date="2015-09" db="EMBL/GenBank/DDBJ databases">
        <authorList>
            <person name="Rodrigo-Torres L."/>
            <person name="Arahal D.R."/>
        </authorList>
    </citation>
    <scope>NUCLEOTIDE SEQUENCE [LARGE SCALE GENOMIC DNA]</scope>
    <source>
        <strain evidence="4">CECT 4293</strain>
    </source>
</reference>
<proteinExistence type="predicted"/>
<feature type="domain" description="Stress-response A/B barrel" evidence="2">
    <location>
        <begin position="2"/>
        <end position="100"/>
    </location>
</feature>
<dbReference type="InterPro" id="IPR013097">
    <property type="entry name" value="Dabb"/>
</dbReference>
<dbReference type="Proteomes" id="UP000050786">
    <property type="component" value="Unassembled WGS sequence"/>
</dbReference>
<accession>A0A0P1E7B3</accession>
<dbReference type="Pfam" id="PF07876">
    <property type="entry name" value="Dabb"/>
    <property type="match status" value="1"/>
</dbReference>
<dbReference type="RefSeq" id="WP_058274762.1">
    <property type="nucleotide sequence ID" value="NZ_CYPS01000057.1"/>
</dbReference>
<dbReference type="PROSITE" id="PS51502">
    <property type="entry name" value="S_R_A_B_BARREL"/>
    <property type="match status" value="1"/>
</dbReference>
<evidence type="ECO:0000313" key="3">
    <source>
        <dbReference type="EMBL" id="CUH44817.1"/>
    </source>
</evidence>